<dbReference type="Gene3D" id="3.40.50.720">
    <property type="entry name" value="NAD(P)-binding Rossmann-like Domain"/>
    <property type="match status" value="1"/>
</dbReference>
<keyword evidence="2 6" id="KW-0662">Pyridine nucleotide biosynthesis</keyword>
<dbReference type="PIRSF" id="PIRSF005227">
    <property type="entry name" value="Asp_dh_NAD_syn"/>
    <property type="match status" value="1"/>
</dbReference>
<keyword evidence="4 6" id="KW-0560">Oxidoreductase</keyword>
<evidence type="ECO:0000256" key="2">
    <source>
        <dbReference type="ARBA" id="ARBA00022642"/>
    </source>
</evidence>
<dbReference type="SUPFAM" id="SSF55347">
    <property type="entry name" value="Glyceraldehyde-3-phosphate dehydrogenase-like, C-terminal domain"/>
    <property type="match status" value="1"/>
</dbReference>
<dbReference type="NCBIfam" id="NF009828">
    <property type="entry name" value="PRK13303.1-3"/>
    <property type="match status" value="1"/>
</dbReference>
<comment type="similarity">
    <text evidence="1 6">Belongs to the L-aspartate dehydrogenase family.</text>
</comment>
<dbReference type="InterPro" id="IPR020626">
    <property type="entry name" value="Asp_DH_prok"/>
</dbReference>
<dbReference type="NCBIfam" id="TIGR03855">
    <property type="entry name" value="NAD_NadX"/>
    <property type="match status" value="1"/>
</dbReference>
<feature type="binding site" evidence="6">
    <location>
        <position position="124"/>
    </location>
    <ligand>
        <name>NAD(+)</name>
        <dbReference type="ChEBI" id="CHEBI:57540"/>
    </ligand>
</feature>
<dbReference type="InterPro" id="IPR005106">
    <property type="entry name" value="Asp/hSer_DH_NAD-bd"/>
</dbReference>
<gene>
    <name evidence="6 9" type="primary">nadX</name>
    <name evidence="9" type="ORF">RGB73_24065</name>
</gene>
<dbReference type="PANTHER" id="PTHR31873:SF6">
    <property type="entry name" value="ASPARTATE DEHYDROGENASE DOMAIN-CONTAINING PROTEIN"/>
    <property type="match status" value="1"/>
</dbReference>
<reference evidence="9 10" key="1">
    <citation type="submission" date="2023-09" db="EMBL/GenBank/DDBJ databases">
        <title>Complete Genome and Methylome dissection of Bacillus brevis NEB573 original source of BbsI restriction endonuclease.</title>
        <authorList>
            <person name="Fomenkov A."/>
            <person name="Roberts R.D."/>
        </authorList>
    </citation>
    <scope>NUCLEOTIDE SEQUENCE [LARGE SCALE GENOMIC DNA]</scope>
    <source>
        <strain evidence="9 10">NEB573</strain>
    </source>
</reference>
<comment type="catalytic activity">
    <reaction evidence="6">
        <text>L-aspartate + NAD(+) + H2O = oxaloacetate + NH4(+) + NADH + H(+)</text>
        <dbReference type="Rhea" id="RHEA:11788"/>
        <dbReference type="ChEBI" id="CHEBI:15377"/>
        <dbReference type="ChEBI" id="CHEBI:15378"/>
        <dbReference type="ChEBI" id="CHEBI:16452"/>
        <dbReference type="ChEBI" id="CHEBI:28938"/>
        <dbReference type="ChEBI" id="CHEBI:29991"/>
        <dbReference type="ChEBI" id="CHEBI:57540"/>
        <dbReference type="ChEBI" id="CHEBI:57945"/>
        <dbReference type="EC" id="1.4.1.21"/>
    </reaction>
</comment>
<feature type="domain" description="Aspartate dehydrogenase" evidence="7">
    <location>
        <begin position="160"/>
        <end position="247"/>
    </location>
</feature>
<dbReference type="InterPro" id="IPR036291">
    <property type="entry name" value="NAD(P)-bd_dom_sf"/>
</dbReference>
<dbReference type="EC" id="1.4.1.21" evidence="6"/>
<evidence type="ECO:0000256" key="5">
    <source>
        <dbReference type="ARBA" id="ARBA00023027"/>
    </source>
</evidence>
<dbReference type="InterPro" id="IPR022487">
    <property type="entry name" value="Asp_DH_arc"/>
</dbReference>
<evidence type="ECO:0000256" key="4">
    <source>
        <dbReference type="ARBA" id="ARBA00023002"/>
    </source>
</evidence>
<evidence type="ECO:0000256" key="3">
    <source>
        <dbReference type="ARBA" id="ARBA00022857"/>
    </source>
</evidence>
<evidence type="ECO:0000259" key="7">
    <source>
        <dbReference type="Pfam" id="PF01958"/>
    </source>
</evidence>
<feature type="domain" description="Aspartate/homoserine dehydrogenase NAD-binding" evidence="8">
    <location>
        <begin position="4"/>
        <end position="121"/>
    </location>
</feature>
<comment type="function">
    <text evidence="6">Specifically catalyzes the NAD or NADP-dependent dehydrogenation of L-aspartate to iminoaspartate.</text>
</comment>
<keyword evidence="5 6" id="KW-0520">NAD</keyword>
<proteinExistence type="inferred from homology"/>
<dbReference type="PANTHER" id="PTHR31873">
    <property type="entry name" value="L-ASPARTATE DEHYDROGENASE-RELATED"/>
    <property type="match status" value="1"/>
</dbReference>
<dbReference type="Pfam" id="PF03447">
    <property type="entry name" value="NAD_binding_3"/>
    <property type="match status" value="1"/>
</dbReference>
<dbReference type="EMBL" id="CP134050">
    <property type="protein sequence ID" value="WNC13730.1"/>
    <property type="molecule type" value="Genomic_DNA"/>
</dbReference>
<dbReference type="Gene3D" id="3.30.360.10">
    <property type="entry name" value="Dihydrodipicolinate Reductase, domain 2"/>
    <property type="match status" value="1"/>
</dbReference>
<keyword evidence="3 6" id="KW-0521">NADP</keyword>
<dbReference type="NCBIfam" id="NF009829">
    <property type="entry name" value="PRK13303.1-4"/>
    <property type="match status" value="1"/>
</dbReference>
<comment type="catalytic activity">
    <reaction evidence="6">
        <text>L-aspartate + NADP(+) + H2O = oxaloacetate + NH4(+) + NADPH + H(+)</text>
        <dbReference type="Rhea" id="RHEA:11784"/>
        <dbReference type="ChEBI" id="CHEBI:15377"/>
        <dbReference type="ChEBI" id="CHEBI:15378"/>
        <dbReference type="ChEBI" id="CHEBI:16452"/>
        <dbReference type="ChEBI" id="CHEBI:28938"/>
        <dbReference type="ChEBI" id="CHEBI:29991"/>
        <dbReference type="ChEBI" id="CHEBI:57783"/>
        <dbReference type="ChEBI" id="CHEBI:58349"/>
        <dbReference type="EC" id="1.4.1.21"/>
    </reaction>
</comment>
<comment type="miscellaneous">
    <text evidence="6">The iminoaspartate product is unstable in aqueous solution and can decompose to oxaloacetate and ammonia.</text>
</comment>
<evidence type="ECO:0000313" key="9">
    <source>
        <dbReference type="EMBL" id="WNC13730.1"/>
    </source>
</evidence>
<evidence type="ECO:0000256" key="1">
    <source>
        <dbReference type="ARBA" id="ARBA00008331"/>
    </source>
</evidence>
<dbReference type="GO" id="GO:0033735">
    <property type="term" value="F:aspartate dehydrogenase [NAD(P)+] activity"/>
    <property type="evidence" value="ECO:0007669"/>
    <property type="project" value="UniProtKB-EC"/>
</dbReference>
<keyword evidence="10" id="KW-1185">Reference proteome</keyword>
<dbReference type="InterPro" id="IPR002811">
    <property type="entry name" value="Asp_DH"/>
</dbReference>
<sequence>MKIGIIGGGTVATFLTKSINIDRRLPGCTVDSALLRRPEVADEWERTYGTRAFTDLEAFLSSGIDIVVEAATVEAVRDYAEKVISKRKDLVVISVGALVDPKLYERLSEMCRQLGTRILLPSGAIGGLDVIHSAMALGQLDQVTLTTRKPAASLLGHRVEEEQVVFAGTATEAISRFPKNINVAIVLSLAGLGCDDTRVTIVADPQATKNTHCIEAVGAFGKMSIQLENDPMPDNPKTSYLAALSVLSTLKKQTERISIG</sequence>
<dbReference type="RefSeq" id="WP_310765284.1">
    <property type="nucleotide sequence ID" value="NZ_CP134050.1"/>
</dbReference>
<evidence type="ECO:0000256" key="6">
    <source>
        <dbReference type="HAMAP-Rule" id="MF_01265"/>
    </source>
</evidence>
<dbReference type="InterPro" id="IPR011182">
    <property type="entry name" value="L-Asp_DH"/>
</dbReference>
<comment type="pathway">
    <text evidence="6">Cofactor biosynthesis; NAD(+) biosynthesis; iminoaspartate from L-aspartate (dehydrogenase route): step 1/1.</text>
</comment>
<dbReference type="Pfam" id="PF01958">
    <property type="entry name" value="Asp_DH_C"/>
    <property type="match status" value="1"/>
</dbReference>
<evidence type="ECO:0000259" key="8">
    <source>
        <dbReference type="Pfam" id="PF03447"/>
    </source>
</evidence>
<dbReference type="SUPFAM" id="SSF51735">
    <property type="entry name" value="NAD(P)-binding Rossmann-fold domains"/>
    <property type="match status" value="1"/>
</dbReference>
<accession>A0ABY9T0U4</accession>
<dbReference type="Proteomes" id="UP001256827">
    <property type="component" value="Chromosome"/>
</dbReference>
<name>A0ABY9T0U4_BREBE</name>
<dbReference type="HAMAP" id="MF_01265">
    <property type="entry name" value="NadX"/>
    <property type="match status" value="1"/>
</dbReference>
<protein>
    <recommendedName>
        <fullName evidence="6">L-aspartate dehydrogenase</fullName>
        <ecNumber evidence="6">1.4.1.21</ecNumber>
    </recommendedName>
</protein>
<evidence type="ECO:0000313" key="10">
    <source>
        <dbReference type="Proteomes" id="UP001256827"/>
    </source>
</evidence>
<feature type="active site" evidence="6">
    <location>
        <position position="212"/>
    </location>
</feature>
<feature type="binding site" evidence="6">
    <location>
        <position position="182"/>
    </location>
    <ligand>
        <name>NAD(+)</name>
        <dbReference type="ChEBI" id="CHEBI:57540"/>
    </ligand>
</feature>
<organism evidence="9 10">
    <name type="scientific">Brevibacillus brevis</name>
    <name type="common">Bacillus brevis</name>
    <dbReference type="NCBI Taxonomy" id="1393"/>
    <lineage>
        <taxon>Bacteria</taxon>
        <taxon>Bacillati</taxon>
        <taxon>Bacillota</taxon>
        <taxon>Bacilli</taxon>
        <taxon>Bacillales</taxon>
        <taxon>Paenibacillaceae</taxon>
        <taxon>Brevibacillus</taxon>
    </lineage>
</organism>